<accession>A0ABP7B2P1</accession>
<protein>
    <recommendedName>
        <fullName evidence="3">Tat (Twin-arginine translocation) pathway signal sequence</fullName>
    </recommendedName>
</protein>
<name>A0ABP7B2P1_9PSEU</name>
<evidence type="ECO:0000313" key="2">
    <source>
        <dbReference type="Proteomes" id="UP001500711"/>
    </source>
</evidence>
<dbReference type="InterPro" id="IPR006311">
    <property type="entry name" value="TAT_signal"/>
</dbReference>
<comment type="caution">
    <text evidence="1">The sequence shown here is derived from an EMBL/GenBank/DDBJ whole genome shotgun (WGS) entry which is preliminary data.</text>
</comment>
<proteinExistence type="predicted"/>
<sequence>MEPKTNTWPRRRFLTTAGAAALGGLGLGVFGDQRAAGAAGPTATMVSYVDTARSAHDKMVLMVDGKPFFHNGIQYRYEKRRYSYGWNDTQLKSLLGVFAQDGSGGSGADAFWALEPVSTGGYRLNNQNAGSEYPYATSAGEVRWNTGSTDAATVWTFEPK</sequence>
<evidence type="ECO:0008006" key="3">
    <source>
        <dbReference type="Google" id="ProtNLM"/>
    </source>
</evidence>
<dbReference type="EMBL" id="BAABBE010000009">
    <property type="protein sequence ID" value="GAA3646312.1"/>
    <property type="molecule type" value="Genomic_DNA"/>
</dbReference>
<gene>
    <name evidence="1" type="ORF">GCM10022267_36230</name>
</gene>
<dbReference type="RefSeq" id="WP_346131267.1">
    <property type="nucleotide sequence ID" value="NZ_BAABBE010000009.1"/>
</dbReference>
<dbReference type="Proteomes" id="UP001500711">
    <property type="component" value="Unassembled WGS sequence"/>
</dbReference>
<keyword evidence="2" id="KW-1185">Reference proteome</keyword>
<dbReference type="PROSITE" id="PS51318">
    <property type="entry name" value="TAT"/>
    <property type="match status" value="1"/>
</dbReference>
<evidence type="ECO:0000313" key="1">
    <source>
        <dbReference type="EMBL" id="GAA3646312.1"/>
    </source>
</evidence>
<reference evidence="2" key="1">
    <citation type="journal article" date="2019" name="Int. J. Syst. Evol. Microbiol.">
        <title>The Global Catalogue of Microorganisms (GCM) 10K type strain sequencing project: providing services to taxonomists for standard genome sequencing and annotation.</title>
        <authorList>
            <consortium name="The Broad Institute Genomics Platform"/>
            <consortium name="The Broad Institute Genome Sequencing Center for Infectious Disease"/>
            <person name="Wu L."/>
            <person name="Ma J."/>
        </authorList>
    </citation>
    <scope>NUCLEOTIDE SEQUENCE [LARGE SCALE GENOMIC DNA]</scope>
    <source>
        <strain evidence="2">JCM 17494</strain>
    </source>
</reference>
<organism evidence="1 2">
    <name type="scientific">Lentzea roselyniae</name>
    <dbReference type="NCBI Taxonomy" id="531940"/>
    <lineage>
        <taxon>Bacteria</taxon>
        <taxon>Bacillati</taxon>
        <taxon>Actinomycetota</taxon>
        <taxon>Actinomycetes</taxon>
        <taxon>Pseudonocardiales</taxon>
        <taxon>Pseudonocardiaceae</taxon>
        <taxon>Lentzea</taxon>
    </lineage>
</organism>